<organism evidence="9 10">
    <name type="scientific">Olivibacter oleidegradans</name>
    <dbReference type="NCBI Taxonomy" id="760123"/>
    <lineage>
        <taxon>Bacteria</taxon>
        <taxon>Pseudomonadati</taxon>
        <taxon>Bacteroidota</taxon>
        <taxon>Sphingobacteriia</taxon>
        <taxon>Sphingobacteriales</taxon>
        <taxon>Sphingobacteriaceae</taxon>
        <taxon>Olivibacter</taxon>
    </lineage>
</organism>
<keyword evidence="10" id="KW-1185">Reference proteome</keyword>
<keyword evidence="4" id="KW-0472">Membrane</keyword>
<dbReference type="InterPro" id="IPR012944">
    <property type="entry name" value="SusD_RagB_dom"/>
</dbReference>
<evidence type="ECO:0000256" key="2">
    <source>
        <dbReference type="ARBA" id="ARBA00006275"/>
    </source>
</evidence>
<dbReference type="Pfam" id="PF07980">
    <property type="entry name" value="SusD_RagB"/>
    <property type="match status" value="1"/>
</dbReference>
<dbReference type="RefSeq" id="WP_130857582.1">
    <property type="nucleotide sequence ID" value="NZ_JBHLWO010000002.1"/>
</dbReference>
<evidence type="ECO:0000256" key="1">
    <source>
        <dbReference type="ARBA" id="ARBA00004442"/>
    </source>
</evidence>
<dbReference type="Proteomes" id="UP001589774">
    <property type="component" value="Unassembled WGS sequence"/>
</dbReference>
<feature type="domain" description="SusD-like N-terminal" evidence="8">
    <location>
        <begin position="87"/>
        <end position="220"/>
    </location>
</feature>
<comment type="subcellular location">
    <subcellularLocation>
        <location evidence="1">Cell outer membrane</location>
    </subcellularLocation>
</comment>
<evidence type="ECO:0000259" key="8">
    <source>
        <dbReference type="Pfam" id="PF14322"/>
    </source>
</evidence>
<dbReference type="Pfam" id="PF14322">
    <property type="entry name" value="SusD-like_3"/>
    <property type="match status" value="1"/>
</dbReference>
<keyword evidence="5" id="KW-0998">Cell outer membrane</keyword>
<gene>
    <name evidence="9" type="ORF">ACFFI0_09650</name>
</gene>
<proteinExistence type="inferred from homology"/>
<comment type="caution">
    <text evidence="9">The sequence shown here is derived from an EMBL/GenBank/DDBJ whole genome shotgun (WGS) entry which is preliminary data.</text>
</comment>
<dbReference type="InterPro" id="IPR011990">
    <property type="entry name" value="TPR-like_helical_dom_sf"/>
</dbReference>
<evidence type="ECO:0000313" key="9">
    <source>
        <dbReference type="EMBL" id="MFC0318575.1"/>
    </source>
</evidence>
<accession>A0ABV6HI54</accession>
<evidence type="ECO:0000313" key="10">
    <source>
        <dbReference type="Proteomes" id="UP001589774"/>
    </source>
</evidence>
<evidence type="ECO:0000256" key="5">
    <source>
        <dbReference type="ARBA" id="ARBA00023237"/>
    </source>
</evidence>
<dbReference type="EMBL" id="JBHLWO010000002">
    <property type="protein sequence ID" value="MFC0318575.1"/>
    <property type="molecule type" value="Genomic_DNA"/>
</dbReference>
<feature type="signal peptide" evidence="6">
    <location>
        <begin position="1"/>
        <end position="24"/>
    </location>
</feature>
<feature type="chain" id="PRO_5046869969" evidence="6">
    <location>
        <begin position="25"/>
        <end position="522"/>
    </location>
</feature>
<dbReference type="CDD" id="cd08977">
    <property type="entry name" value="SusD"/>
    <property type="match status" value="1"/>
</dbReference>
<evidence type="ECO:0000259" key="7">
    <source>
        <dbReference type="Pfam" id="PF07980"/>
    </source>
</evidence>
<evidence type="ECO:0000256" key="6">
    <source>
        <dbReference type="SAM" id="SignalP"/>
    </source>
</evidence>
<sequence length="522" mass="58581">MKLTLKTIYITLVTLAALSLNSCTKDLLEKDPTDKISEQNFWKTKSDADLALAGCYEFLSRGYNATSSTAARGGWGGASMLWDGLSDDAFVPSSSNSFNVISRSGITPTTGGMQTEGYEISYQAIGACNRLLANIDKIATLSEEQRNIYKGEARFIRAHYYFLLTRLYGDVPLTLQPLGLDEASAMLARTPKAAIISAILEDLDFAIEHLPNTSYSGHAVRGSALGYKVKVLLTNKQWDAAANTAQIIIDEKVFSIYQGGYRNLFRKPGQNNNPEIMFSAKFLPPNMYSPADMMYSYLKAVQPLYYLVDSYTCTDGKPITESPLYDPSNPYENRDPRLKASIIYEGVWRGTDASSAFDPVFENVLGGYLPRKYINESKWPTSYATQSDQDWVFLRYADVLLMYAEAKNESSGPDQTIIDALNQVRSRSDVNMPLFNLNDSYSREELREVIRQERRVELALEGQRYFDLKRWGVIKEVMDTIQDPDGAARLFQARDTLWPVPQSEVDIARSLGNEGYKQTPGF</sequence>
<reference evidence="9 10" key="1">
    <citation type="submission" date="2024-09" db="EMBL/GenBank/DDBJ databases">
        <authorList>
            <person name="Sun Q."/>
            <person name="Mori K."/>
        </authorList>
    </citation>
    <scope>NUCLEOTIDE SEQUENCE [LARGE SCALE GENOMIC DNA]</scope>
    <source>
        <strain evidence="9 10">CCM 7765</strain>
    </source>
</reference>
<evidence type="ECO:0000256" key="3">
    <source>
        <dbReference type="ARBA" id="ARBA00022729"/>
    </source>
</evidence>
<dbReference type="InterPro" id="IPR033985">
    <property type="entry name" value="SusD-like_N"/>
</dbReference>
<dbReference type="SUPFAM" id="SSF48452">
    <property type="entry name" value="TPR-like"/>
    <property type="match status" value="1"/>
</dbReference>
<feature type="domain" description="RagB/SusD" evidence="7">
    <location>
        <begin position="288"/>
        <end position="521"/>
    </location>
</feature>
<dbReference type="Gene3D" id="1.25.40.390">
    <property type="match status" value="1"/>
</dbReference>
<evidence type="ECO:0000256" key="4">
    <source>
        <dbReference type="ARBA" id="ARBA00023136"/>
    </source>
</evidence>
<keyword evidence="3 6" id="KW-0732">Signal</keyword>
<comment type="similarity">
    <text evidence="2">Belongs to the SusD family.</text>
</comment>
<protein>
    <submittedName>
        <fullName evidence="9">RagB/SusD family nutrient uptake outer membrane protein</fullName>
    </submittedName>
</protein>
<name>A0ABV6HI54_9SPHI</name>